<evidence type="ECO:0000256" key="1">
    <source>
        <dbReference type="SAM" id="Phobius"/>
    </source>
</evidence>
<keyword evidence="3" id="KW-1185">Reference proteome</keyword>
<sequence length="88" mass="10026">MRGCSKVSGRAGDDKTLKFNKITNALFSVLLFFYKPGTHPKLPIFFVLLLLLLSTKHIIVQLLKAHAPFFVIIYGLRWLPACYAHKTH</sequence>
<organism evidence="2 3">
    <name type="scientific">Hypocrea atroviridis (strain ATCC 20476 / IMI 206040)</name>
    <name type="common">Trichoderma atroviride</name>
    <dbReference type="NCBI Taxonomy" id="452589"/>
    <lineage>
        <taxon>Eukaryota</taxon>
        <taxon>Fungi</taxon>
        <taxon>Dikarya</taxon>
        <taxon>Ascomycota</taxon>
        <taxon>Pezizomycotina</taxon>
        <taxon>Sordariomycetes</taxon>
        <taxon>Hypocreomycetidae</taxon>
        <taxon>Hypocreales</taxon>
        <taxon>Hypocreaceae</taxon>
        <taxon>Trichoderma</taxon>
    </lineage>
</organism>
<dbReference type="Proteomes" id="UP000005426">
    <property type="component" value="Unassembled WGS sequence"/>
</dbReference>
<evidence type="ECO:0000313" key="3">
    <source>
        <dbReference type="Proteomes" id="UP000005426"/>
    </source>
</evidence>
<dbReference type="AlphaFoldDB" id="G9NNR0"/>
<dbReference type="EMBL" id="ABDG02000020">
    <property type="protein sequence ID" value="EHK47700.1"/>
    <property type="molecule type" value="Genomic_DNA"/>
</dbReference>
<keyword evidence="1" id="KW-0812">Transmembrane</keyword>
<evidence type="ECO:0000313" key="2">
    <source>
        <dbReference type="EMBL" id="EHK47700.1"/>
    </source>
</evidence>
<comment type="caution">
    <text evidence="2">The sequence shown here is derived from an EMBL/GenBank/DDBJ whole genome shotgun (WGS) entry which is preliminary data.</text>
</comment>
<protein>
    <submittedName>
        <fullName evidence="2">Uncharacterized protein</fullName>
    </submittedName>
</protein>
<gene>
    <name evidence="2" type="ORF">TRIATDRAFT_256036</name>
</gene>
<feature type="transmembrane region" description="Helical" evidence="1">
    <location>
        <begin position="65"/>
        <end position="84"/>
    </location>
</feature>
<keyword evidence="1" id="KW-0472">Membrane</keyword>
<keyword evidence="1" id="KW-1133">Transmembrane helix</keyword>
<dbReference type="HOGENOM" id="CLU_2469389_0_0_1"/>
<accession>G9NNR0</accession>
<reference evidence="2 3" key="1">
    <citation type="journal article" date="2011" name="Genome Biol.">
        <title>Comparative genome sequence analysis underscores mycoparasitism as the ancestral life style of Trichoderma.</title>
        <authorList>
            <person name="Kubicek C.P."/>
            <person name="Herrera-Estrella A."/>
            <person name="Seidl-Seiboth V."/>
            <person name="Martinez D.A."/>
            <person name="Druzhinina I.S."/>
            <person name="Thon M."/>
            <person name="Zeilinger S."/>
            <person name="Casas-Flores S."/>
            <person name="Horwitz B.A."/>
            <person name="Mukherjee P.K."/>
            <person name="Mukherjee M."/>
            <person name="Kredics L."/>
            <person name="Alcaraz L.D."/>
            <person name="Aerts A."/>
            <person name="Antal Z."/>
            <person name="Atanasova L."/>
            <person name="Cervantes-Badillo M.G."/>
            <person name="Challacombe J."/>
            <person name="Chertkov O."/>
            <person name="McCluskey K."/>
            <person name="Coulpier F."/>
            <person name="Deshpande N."/>
            <person name="von Doehren H."/>
            <person name="Ebbole D.J."/>
            <person name="Esquivel-Naranjo E.U."/>
            <person name="Fekete E."/>
            <person name="Flipphi M."/>
            <person name="Glaser F."/>
            <person name="Gomez-Rodriguez E.Y."/>
            <person name="Gruber S."/>
            <person name="Han C."/>
            <person name="Henrissat B."/>
            <person name="Hermosa R."/>
            <person name="Hernandez-Onate M."/>
            <person name="Karaffa L."/>
            <person name="Kosti I."/>
            <person name="Le Crom S."/>
            <person name="Lindquist E."/>
            <person name="Lucas S."/>
            <person name="Luebeck M."/>
            <person name="Luebeck P.S."/>
            <person name="Margeot A."/>
            <person name="Metz B."/>
            <person name="Misra M."/>
            <person name="Nevalainen H."/>
            <person name="Omann M."/>
            <person name="Packer N."/>
            <person name="Perrone G."/>
            <person name="Uresti-Rivera E.E."/>
            <person name="Salamov A."/>
            <person name="Schmoll M."/>
            <person name="Seiboth B."/>
            <person name="Shapiro H."/>
            <person name="Sukno S."/>
            <person name="Tamayo-Ramos J.A."/>
            <person name="Tisch D."/>
            <person name="Wiest A."/>
            <person name="Wilkinson H.H."/>
            <person name="Zhang M."/>
            <person name="Coutinho P.M."/>
            <person name="Kenerley C.M."/>
            <person name="Monte E."/>
            <person name="Baker S.E."/>
            <person name="Grigoriev I.V."/>
        </authorList>
    </citation>
    <scope>NUCLEOTIDE SEQUENCE [LARGE SCALE GENOMIC DNA]</scope>
    <source>
        <strain evidence="3">ATCC 20476 / IMI 206040</strain>
    </source>
</reference>
<proteinExistence type="predicted"/>
<name>G9NNR0_HYPAI</name>